<comment type="caution">
    <text evidence="5">The sequence shown here is derived from an EMBL/GenBank/DDBJ whole genome shotgun (WGS) entry which is preliminary data.</text>
</comment>
<reference evidence="6" key="1">
    <citation type="journal article" date="2019" name="Int. J. Syst. Evol. Microbiol.">
        <title>The Global Catalogue of Microorganisms (GCM) 10K type strain sequencing project: providing services to taxonomists for standard genome sequencing and annotation.</title>
        <authorList>
            <consortium name="The Broad Institute Genomics Platform"/>
            <consortium name="The Broad Institute Genome Sequencing Center for Infectious Disease"/>
            <person name="Wu L."/>
            <person name="Ma J."/>
        </authorList>
    </citation>
    <scope>NUCLEOTIDE SEQUENCE [LARGE SCALE GENOMIC DNA]</scope>
    <source>
        <strain evidence="6">JCM 4816</strain>
    </source>
</reference>
<dbReference type="Gene3D" id="3.90.550.10">
    <property type="entry name" value="Spore Coat Polysaccharide Biosynthesis Protein SpsA, Chain A"/>
    <property type="match status" value="1"/>
</dbReference>
<sequence length="254" mass="27592">MPVVSIVTPVFGASVNYLTEAHHSLLAQDLPAGWDWEWLVQEDGDGGTVRDRLPDDPRIRFGAARHGGPHVARTMALARARGPLVKNLDADDVLPPGTLARDIHTLTADPDVAWTTSRVLDLLPDGSTVGFDADPPQGRIERGAVIAHWKRHDHRPQVHPATLCLRTELVLALGGWMALPASGDTGLLLAANAVSTGYFHAEVGLLYRKWPGQHTAHVAHSHHERDERIGVIERRADAMLATGWHFQSSAQPAG</sequence>
<proteinExistence type="inferred from homology"/>
<organism evidence="5 6">
    <name type="scientific">Streptacidiphilus monticola</name>
    <dbReference type="NCBI Taxonomy" id="2161674"/>
    <lineage>
        <taxon>Bacteria</taxon>
        <taxon>Bacillati</taxon>
        <taxon>Actinomycetota</taxon>
        <taxon>Actinomycetes</taxon>
        <taxon>Kitasatosporales</taxon>
        <taxon>Streptomycetaceae</taxon>
        <taxon>Streptacidiphilus</taxon>
    </lineage>
</organism>
<dbReference type="Pfam" id="PF00535">
    <property type="entry name" value="Glycos_transf_2"/>
    <property type="match status" value="1"/>
</dbReference>
<accession>A0ABW1GAL6</accession>
<evidence type="ECO:0000256" key="2">
    <source>
        <dbReference type="ARBA" id="ARBA00022676"/>
    </source>
</evidence>
<evidence type="ECO:0000256" key="1">
    <source>
        <dbReference type="ARBA" id="ARBA00006739"/>
    </source>
</evidence>
<dbReference type="Proteomes" id="UP001596174">
    <property type="component" value="Unassembled WGS sequence"/>
</dbReference>
<gene>
    <name evidence="5" type="ORF">ACFP3V_24665</name>
</gene>
<dbReference type="EMBL" id="JBHSQJ010000117">
    <property type="protein sequence ID" value="MFC5910401.1"/>
    <property type="molecule type" value="Genomic_DNA"/>
</dbReference>
<evidence type="ECO:0000256" key="3">
    <source>
        <dbReference type="ARBA" id="ARBA00022679"/>
    </source>
</evidence>
<comment type="similarity">
    <text evidence="1">Belongs to the glycosyltransferase 2 family.</text>
</comment>
<keyword evidence="2" id="KW-0328">Glycosyltransferase</keyword>
<name>A0ABW1GAL6_9ACTN</name>
<dbReference type="SUPFAM" id="SSF53448">
    <property type="entry name" value="Nucleotide-diphospho-sugar transferases"/>
    <property type="match status" value="1"/>
</dbReference>
<dbReference type="InterPro" id="IPR001173">
    <property type="entry name" value="Glyco_trans_2-like"/>
</dbReference>
<keyword evidence="6" id="KW-1185">Reference proteome</keyword>
<evidence type="ECO:0000313" key="5">
    <source>
        <dbReference type="EMBL" id="MFC5910401.1"/>
    </source>
</evidence>
<protein>
    <submittedName>
        <fullName evidence="5">Glycosyltransferase family 2 protein</fullName>
    </submittedName>
</protein>
<dbReference type="InterPro" id="IPR050834">
    <property type="entry name" value="Glycosyltransf_2"/>
</dbReference>
<evidence type="ECO:0000313" key="6">
    <source>
        <dbReference type="Proteomes" id="UP001596174"/>
    </source>
</evidence>
<dbReference type="PANTHER" id="PTHR43685:SF5">
    <property type="entry name" value="GLYCOSYLTRANSFERASE EPSE-RELATED"/>
    <property type="match status" value="1"/>
</dbReference>
<dbReference type="PANTHER" id="PTHR43685">
    <property type="entry name" value="GLYCOSYLTRANSFERASE"/>
    <property type="match status" value="1"/>
</dbReference>
<evidence type="ECO:0000259" key="4">
    <source>
        <dbReference type="Pfam" id="PF00535"/>
    </source>
</evidence>
<dbReference type="CDD" id="cd00761">
    <property type="entry name" value="Glyco_tranf_GTA_type"/>
    <property type="match status" value="1"/>
</dbReference>
<dbReference type="InterPro" id="IPR029044">
    <property type="entry name" value="Nucleotide-diphossugar_trans"/>
</dbReference>
<dbReference type="RefSeq" id="WP_380587507.1">
    <property type="nucleotide sequence ID" value="NZ_JBHSQJ010000117.1"/>
</dbReference>
<keyword evidence="3" id="KW-0808">Transferase</keyword>
<feature type="domain" description="Glycosyltransferase 2-like" evidence="4">
    <location>
        <begin position="5"/>
        <end position="115"/>
    </location>
</feature>